<accession>A0A7J8DI94</accession>
<evidence type="ECO:0000313" key="2">
    <source>
        <dbReference type="EMBL" id="KAF6422908.1"/>
    </source>
</evidence>
<dbReference type="EMBL" id="JACASE010000012">
    <property type="protein sequence ID" value="KAF6422908.1"/>
    <property type="molecule type" value="Genomic_DNA"/>
</dbReference>
<evidence type="ECO:0000313" key="3">
    <source>
        <dbReference type="Proteomes" id="UP000593571"/>
    </source>
</evidence>
<protein>
    <submittedName>
        <fullName evidence="2">Uncharacterized protein</fullName>
    </submittedName>
</protein>
<dbReference type="AlphaFoldDB" id="A0A7J8DI94"/>
<evidence type="ECO:0000256" key="1">
    <source>
        <dbReference type="SAM" id="MobiDB-lite"/>
    </source>
</evidence>
<comment type="caution">
    <text evidence="2">The sequence shown here is derived from an EMBL/GenBank/DDBJ whole genome shotgun (WGS) entry which is preliminary data.</text>
</comment>
<proteinExistence type="predicted"/>
<feature type="region of interest" description="Disordered" evidence="1">
    <location>
        <begin position="17"/>
        <end position="42"/>
    </location>
</feature>
<gene>
    <name evidence="2" type="ORF">HJG63_008694</name>
</gene>
<dbReference type="Proteomes" id="UP000593571">
    <property type="component" value="Unassembled WGS sequence"/>
</dbReference>
<name>A0A7J8DI94_ROUAE</name>
<keyword evidence="3" id="KW-1185">Reference proteome</keyword>
<sequence>MSCTQLSLGRPALPCTSEGARRGLEPGAGQITARSRAARKREEPAPGLLGAFTPAGRLHLGFLIGYLVIAAAQTVSVPFGDVCYFIGDPWRSRRSLPIPSASISAETAPTSLERAGTERQRAWPREMQLLGDFGLTTYTAIPFKK</sequence>
<organism evidence="2 3">
    <name type="scientific">Rousettus aegyptiacus</name>
    <name type="common">Egyptian fruit bat</name>
    <name type="synonym">Pteropus aegyptiacus</name>
    <dbReference type="NCBI Taxonomy" id="9407"/>
    <lineage>
        <taxon>Eukaryota</taxon>
        <taxon>Metazoa</taxon>
        <taxon>Chordata</taxon>
        <taxon>Craniata</taxon>
        <taxon>Vertebrata</taxon>
        <taxon>Euteleostomi</taxon>
        <taxon>Mammalia</taxon>
        <taxon>Eutheria</taxon>
        <taxon>Laurasiatheria</taxon>
        <taxon>Chiroptera</taxon>
        <taxon>Yinpterochiroptera</taxon>
        <taxon>Pteropodoidea</taxon>
        <taxon>Pteropodidae</taxon>
        <taxon>Rousettinae</taxon>
        <taxon>Rousettus</taxon>
    </lineage>
</organism>
<reference evidence="2 3" key="1">
    <citation type="journal article" date="2020" name="Nature">
        <title>Six reference-quality genomes reveal evolution of bat adaptations.</title>
        <authorList>
            <person name="Jebb D."/>
            <person name="Huang Z."/>
            <person name="Pippel M."/>
            <person name="Hughes G.M."/>
            <person name="Lavrichenko K."/>
            <person name="Devanna P."/>
            <person name="Winkler S."/>
            <person name="Jermiin L.S."/>
            <person name="Skirmuntt E.C."/>
            <person name="Katzourakis A."/>
            <person name="Burkitt-Gray L."/>
            <person name="Ray D.A."/>
            <person name="Sullivan K.A.M."/>
            <person name="Roscito J.G."/>
            <person name="Kirilenko B.M."/>
            <person name="Davalos L.M."/>
            <person name="Corthals A.P."/>
            <person name="Power M.L."/>
            <person name="Jones G."/>
            <person name="Ransome R.D."/>
            <person name="Dechmann D.K.N."/>
            <person name="Locatelli A.G."/>
            <person name="Puechmaille S.J."/>
            <person name="Fedrigo O."/>
            <person name="Jarvis E.D."/>
            <person name="Hiller M."/>
            <person name="Vernes S.C."/>
            <person name="Myers E.W."/>
            <person name="Teeling E.C."/>
        </authorList>
    </citation>
    <scope>NUCLEOTIDE SEQUENCE [LARGE SCALE GENOMIC DNA]</scope>
    <source>
        <strain evidence="2">MRouAeg1</strain>
        <tissue evidence="2">Muscle</tissue>
    </source>
</reference>